<sequence length="79" mass="9076">MKSNKGYNGYKNKTGKTEFLRNLQIGKPEIWYCTKTPRDEMKDFTATLQRVKISITQKKALLVVEGEIPQTVVIVERTA</sequence>
<evidence type="ECO:0000313" key="2">
    <source>
        <dbReference type="Proteomes" id="UP001653162"/>
    </source>
</evidence>
<name>A0ACA8SAM8_9CAUD</name>
<protein>
    <submittedName>
        <fullName evidence="1">Uncharacterized protein</fullName>
    </submittedName>
</protein>
<keyword evidence="2" id="KW-1185">Reference proteome</keyword>
<proteinExistence type="predicted"/>
<organism evidence="1 2">
    <name type="scientific">Escherichia phage phiWec193</name>
    <dbReference type="NCBI Taxonomy" id="2992788"/>
    <lineage>
        <taxon>Viruses</taxon>
        <taxon>Duplodnaviria</taxon>
        <taxon>Heunggongvirae</taxon>
        <taxon>Uroviricota</taxon>
        <taxon>Caudoviricetes</taxon>
        <taxon>Vequintavirinae</taxon>
        <taxon>Vequintavirus</taxon>
        <taxon>Vequintavirus phiWec193</taxon>
    </lineage>
</organism>
<evidence type="ECO:0000313" key="1">
    <source>
        <dbReference type="EMBL" id="BDU14279.1"/>
    </source>
</evidence>
<accession>A0ACA8SAM8</accession>
<reference evidence="1 2" key="1">
    <citation type="journal article" date="2023" name="Phage (New Rochelle)">
        <title>Tailoring Effective Phage Cocktails for Long-Term Lysis of Escherichia coli Based on Physiological Properties of Constituent Phages.</title>
        <authorList>
            <person name="Kaneko T."/>
            <person name="Osaka T."/>
            <person name="Tsuneda S."/>
        </authorList>
    </citation>
    <scope>NUCLEOTIDE SEQUENCE [LARGE SCALE GENOMIC DNA]</scope>
    <source>
        <strain evidence="2">phiWec193</strain>
    </source>
</reference>
<dbReference type="Proteomes" id="UP001653162">
    <property type="component" value="Segment"/>
</dbReference>
<dbReference type="EMBL" id="LC739541">
    <property type="protein sequence ID" value="BDU14279.1"/>
    <property type="molecule type" value="Genomic_DNA"/>
</dbReference>